<accession>A0A7C9BIT3</accession>
<evidence type="ECO:0000313" key="6">
    <source>
        <dbReference type="EMBL" id="MPR35114.1"/>
    </source>
</evidence>
<organism evidence="6 7">
    <name type="scientific">Salmonirosea aquatica</name>
    <dbReference type="NCBI Taxonomy" id="2654236"/>
    <lineage>
        <taxon>Bacteria</taxon>
        <taxon>Pseudomonadati</taxon>
        <taxon>Bacteroidota</taxon>
        <taxon>Cytophagia</taxon>
        <taxon>Cytophagales</taxon>
        <taxon>Spirosomataceae</taxon>
        <taxon>Salmonirosea</taxon>
    </lineage>
</organism>
<evidence type="ECO:0000256" key="2">
    <source>
        <dbReference type="ARBA" id="ARBA00022692"/>
    </source>
</evidence>
<keyword evidence="7" id="KW-1185">Reference proteome</keyword>
<dbReference type="Pfam" id="PF13564">
    <property type="entry name" value="DoxX_2"/>
    <property type="match status" value="1"/>
</dbReference>
<evidence type="ECO:0000256" key="3">
    <source>
        <dbReference type="ARBA" id="ARBA00022989"/>
    </source>
</evidence>
<keyword evidence="3 5" id="KW-1133">Transmembrane helix</keyword>
<evidence type="ECO:0000313" key="7">
    <source>
        <dbReference type="Proteomes" id="UP000479293"/>
    </source>
</evidence>
<name>A0A7C9BIT3_9BACT</name>
<sequence>MSTKTQKIIGWVLTGLIALAFIGSASMKLAGGTGAEEASEAMGLTAETIKLIAFVELISVALFIVPRTGLLGTLLLAAYLGGAIATHLEHQQPFFAPVILQGLVWIAAVLRFPELSRRFLGTKELA</sequence>
<dbReference type="InterPro" id="IPR032808">
    <property type="entry name" value="DoxX"/>
</dbReference>
<evidence type="ECO:0000256" key="5">
    <source>
        <dbReference type="SAM" id="Phobius"/>
    </source>
</evidence>
<gene>
    <name evidence="6" type="ORF">GBK04_17610</name>
</gene>
<feature type="transmembrane region" description="Helical" evidence="5">
    <location>
        <begin position="48"/>
        <end position="65"/>
    </location>
</feature>
<protein>
    <submittedName>
        <fullName evidence="6">DoxX family protein</fullName>
    </submittedName>
</protein>
<dbReference type="AlphaFoldDB" id="A0A7C9BIT3"/>
<feature type="transmembrane region" description="Helical" evidence="5">
    <location>
        <begin position="94"/>
        <end position="113"/>
    </location>
</feature>
<comment type="caution">
    <text evidence="6">The sequence shown here is derived from an EMBL/GenBank/DDBJ whole genome shotgun (WGS) entry which is preliminary data.</text>
</comment>
<dbReference type="EMBL" id="WHLY01000002">
    <property type="protein sequence ID" value="MPR35114.1"/>
    <property type="molecule type" value="Genomic_DNA"/>
</dbReference>
<reference evidence="6 7" key="1">
    <citation type="submission" date="2019-10" db="EMBL/GenBank/DDBJ databases">
        <title>Draft Genome Sequence of Cytophagaceae sp. SJW1-29.</title>
        <authorList>
            <person name="Choi A."/>
        </authorList>
    </citation>
    <scope>NUCLEOTIDE SEQUENCE [LARGE SCALE GENOMIC DNA]</scope>
    <source>
        <strain evidence="6 7">SJW1-29</strain>
    </source>
</reference>
<evidence type="ECO:0000256" key="4">
    <source>
        <dbReference type="ARBA" id="ARBA00023136"/>
    </source>
</evidence>
<feature type="transmembrane region" description="Helical" evidence="5">
    <location>
        <begin position="70"/>
        <end position="88"/>
    </location>
</feature>
<proteinExistence type="predicted"/>
<dbReference type="Proteomes" id="UP000479293">
    <property type="component" value="Unassembled WGS sequence"/>
</dbReference>
<dbReference type="RefSeq" id="WP_152761885.1">
    <property type="nucleotide sequence ID" value="NZ_WHLY01000002.1"/>
</dbReference>
<keyword evidence="4 5" id="KW-0472">Membrane</keyword>
<keyword evidence="2 5" id="KW-0812">Transmembrane</keyword>
<comment type="subcellular location">
    <subcellularLocation>
        <location evidence="1">Membrane</location>
        <topology evidence="1">Multi-pass membrane protein</topology>
    </subcellularLocation>
</comment>
<evidence type="ECO:0000256" key="1">
    <source>
        <dbReference type="ARBA" id="ARBA00004141"/>
    </source>
</evidence>
<dbReference type="GO" id="GO:0016020">
    <property type="term" value="C:membrane"/>
    <property type="evidence" value="ECO:0007669"/>
    <property type="project" value="UniProtKB-SubCell"/>
</dbReference>